<proteinExistence type="predicted"/>
<dbReference type="EMBL" id="JBHTHR010001513">
    <property type="protein sequence ID" value="MFD0804277.1"/>
    <property type="molecule type" value="Genomic_DNA"/>
</dbReference>
<dbReference type="Proteomes" id="UP001596956">
    <property type="component" value="Unassembled WGS sequence"/>
</dbReference>
<gene>
    <name evidence="1" type="ORF">ACFQZU_23575</name>
</gene>
<sequence>APQENRHRAALHTDALASCGTDALDALHSQVARWTEQAGLALRGRPRNRDAVLGPLPLWCGPVHLHTVRSPEAADAH</sequence>
<keyword evidence="2" id="KW-1185">Reference proteome</keyword>
<evidence type="ECO:0000313" key="2">
    <source>
        <dbReference type="Proteomes" id="UP001596956"/>
    </source>
</evidence>
<feature type="non-terminal residue" evidence="1">
    <location>
        <position position="1"/>
    </location>
</feature>
<accession>A0ABW3BLJ7</accession>
<reference evidence="2" key="1">
    <citation type="journal article" date="2019" name="Int. J. Syst. Evol. Microbiol.">
        <title>The Global Catalogue of Microorganisms (GCM) 10K type strain sequencing project: providing services to taxonomists for standard genome sequencing and annotation.</title>
        <authorList>
            <consortium name="The Broad Institute Genomics Platform"/>
            <consortium name="The Broad Institute Genome Sequencing Center for Infectious Disease"/>
            <person name="Wu L."/>
            <person name="Ma J."/>
        </authorList>
    </citation>
    <scope>NUCLEOTIDE SEQUENCE [LARGE SCALE GENOMIC DNA]</scope>
    <source>
        <strain evidence="2">CCUG 63369</strain>
    </source>
</reference>
<evidence type="ECO:0000313" key="1">
    <source>
        <dbReference type="EMBL" id="MFD0804277.1"/>
    </source>
</evidence>
<organism evidence="1 2">
    <name type="scientific">Streptomonospora algeriensis</name>
    <dbReference type="NCBI Taxonomy" id="995084"/>
    <lineage>
        <taxon>Bacteria</taxon>
        <taxon>Bacillati</taxon>
        <taxon>Actinomycetota</taxon>
        <taxon>Actinomycetes</taxon>
        <taxon>Streptosporangiales</taxon>
        <taxon>Nocardiopsidaceae</taxon>
        <taxon>Streptomonospora</taxon>
    </lineage>
</organism>
<protein>
    <submittedName>
        <fullName evidence="1">Uncharacterized protein</fullName>
    </submittedName>
</protein>
<comment type="caution">
    <text evidence="1">The sequence shown here is derived from an EMBL/GenBank/DDBJ whole genome shotgun (WGS) entry which is preliminary data.</text>
</comment>
<name>A0ABW3BLJ7_9ACTN</name>